<feature type="domain" description="THAP-type" evidence="5">
    <location>
        <begin position="4"/>
        <end position="94"/>
    </location>
</feature>
<dbReference type="AlphaFoldDB" id="A0A9J6G0K6"/>
<keyword evidence="1" id="KW-0479">Metal-binding</keyword>
<evidence type="ECO:0000313" key="7">
    <source>
        <dbReference type="Proteomes" id="UP000821853"/>
    </source>
</evidence>
<sequence>MVNCAAFGCNNRSRNKKNDTGSFKGGFYRIPAIVTSESPEAERLSKKRRREWQSRLKRVDLDDAATHYRVCGMHFVSGTQADDGSREIVDRLKQEVNRLRVELYSLRESLNARCLTYAAFQRDDELTKFYTGLPNFQLLDAVFTLVKGLVRHSSINALPQFQEYVVTLIRLRLNVPLRDLAFR</sequence>
<dbReference type="GO" id="GO:0003677">
    <property type="term" value="F:DNA binding"/>
    <property type="evidence" value="ECO:0007669"/>
    <property type="project" value="UniProtKB-KW"/>
</dbReference>
<evidence type="ECO:0000256" key="4">
    <source>
        <dbReference type="ARBA" id="ARBA00023125"/>
    </source>
</evidence>
<dbReference type="InterPro" id="IPR006612">
    <property type="entry name" value="THAP_Znf"/>
</dbReference>
<gene>
    <name evidence="6" type="ORF">HPB48_017382</name>
</gene>
<organism evidence="6 7">
    <name type="scientific">Haemaphysalis longicornis</name>
    <name type="common">Bush tick</name>
    <dbReference type="NCBI Taxonomy" id="44386"/>
    <lineage>
        <taxon>Eukaryota</taxon>
        <taxon>Metazoa</taxon>
        <taxon>Ecdysozoa</taxon>
        <taxon>Arthropoda</taxon>
        <taxon>Chelicerata</taxon>
        <taxon>Arachnida</taxon>
        <taxon>Acari</taxon>
        <taxon>Parasitiformes</taxon>
        <taxon>Ixodida</taxon>
        <taxon>Ixodoidea</taxon>
        <taxon>Ixodidae</taxon>
        <taxon>Haemaphysalinae</taxon>
        <taxon>Haemaphysalis</taxon>
    </lineage>
</organism>
<evidence type="ECO:0000313" key="6">
    <source>
        <dbReference type="EMBL" id="KAH9371974.1"/>
    </source>
</evidence>
<evidence type="ECO:0000256" key="1">
    <source>
        <dbReference type="ARBA" id="ARBA00022723"/>
    </source>
</evidence>
<dbReference type="Proteomes" id="UP000821853">
    <property type="component" value="Chromosome 3"/>
</dbReference>
<dbReference type="PANTHER" id="PTHR23080">
    <property type="entry name" value="THAP DOMAIN PROTEIN"/>
    <property type="match status" value="1"/>
</dbReference>
<dbReference type="PANTHER" id="PTHR23080:SF63">
    <property type="entry name" value="TICK TRANSPOSON"/>
    <property type="match status" value="1"/>
</dbReference>
<dbReference type="OrthoDB" id="8195867at2759"/>
<dbReference type="GO" id="GO:0008270">
    <property type="term" value="F:zinc ion binding"/>
    <property type="evidence" value="ECO:0007669"/>
    <property type="project" value="UniProtKB-KW"/>
</dbReference>
<dbReference type="VEuPathDB" id="VectorBase:HLOH_051191"/>
<dbReference type="EMBL" id="JABSTR010000005">
    <property type="protein sequence ID" value="KAH9371974.1"/>
    <property type="molecule type" value="Genomic_DNA"/>
</dbReference>
<protein>
    <recommendedName>
        <fullName evidence="5">THAP-type domain-containing protein</fullName>
    </recommendedName>
</protein>
<proteinExistence type="predicted"/>
<keyword evidence="4" id="KW-0238">DNA-binding</keyword>
<comment type="caution">
    <text evidence="6">The sequence shown here is derived from an EMBL/GenBank/DDBJ whole genome shotgun (WGS) entry which is preliminary data.</text>
</comment>
<keyword evidence="7" id="KW-1185">Reference proteome</keyword>
<dbReference type="SUPFAM" id="SSF57716">
    <property type="entry name" value="Glucocorticoid receptor-like (DNA-binding domain)"/>
    <property type="match status" value="1"/>
</dbReference>
<keyword evidence="2" id="KW-0863">Zinc-finger</keyword>
<name>A0A9J6G0K6_HAELO</name>
<evidence type="ECO:0000256" key="2">
    <source>
        <dbReference type="ARBA" id="ARBA00022771"/>
    </source>
</evidence>
<evidence type="ECO:0000259" key="5">
    <source>
        <dbReference type="Pfam" id="PF05485"/>
    </source>
</evidence>
<reference evidence="6 7" key="1">
    <citation type="journal article" date="2020" name="Cell">
        <title>Large-Scale Comparative Analyses of Tick Genomes Elucidate Their Genetic Diversity and Vector Capacities.</title>
        <authorList>
            <consortium name="Tick Genome and Microbiome Consortium (TIGMIC)"/>
            <person name="Jia N."/>
            <person name="Wang J."/>
            <person name="Shi W."/>
            <person name="Du L."/>
            <person name="Sun Y."/>
            <person name="Zhan W."/>
            <person name="Jiang J.F."/>
            <person name="Wang Q."/>
            <person name="Zhang B."/>
            <person name="Ji P."/>
            <person name="Bell-Sakyi L."/>
            <person name="Cui X.M."/>
            <person name="Yuan T.T."/>
            <person name="Jiang B.G."/>
            <person name="Yang W.F."/>
            <person name="Lam T.T."/>
            <person name="Chang Q.C."/>
            <person name="Ding S.J."/>
            <person name="Wang X.J."/>
            <person name="Zhu J.G."/>
            <person name="Ruan X.D."/>
            <person name="Zhao L."/>
            <person name="Wei J.T."/>
            <person name="Ye R.Z."/>
            <person name="Que T.C."/>
            <person name="Du C.H."/>
            <person name="Zhou Y.H."/>
            <person name="Cheng J.X."/>
            <person name="Dai P.F."/>
            <person name="Guo W.B."/>
            <person name="Han X.H."/>
            <person name="Huang E.J."/>
            <person name="Li L.F."/>
            <person name="Wei W."/>
            <person name="Gao Y.C."/>
            <person name="Liu J.Z."/>
            <person name="Shao H.Z."/>
            <person name="Wang X."/>
            <person name="Wang C.C."/>
            <person name="Yang T.C."/>
            <person name="Huo Q.B."/>
            <person name="Li W."/>
            <person name="Chen H.Y."/>
            <person name="Chen S.E."/>
            <person name="Zhou L.G."/>
            <person name="Ni X.B."/>
            <person name="Tian J.H."/>
            <person name="Sheng Y."/>
            <person name="Liu T."/>
            <person name="Pan Y.S."/>
            <person name="Xia L.Y."/>
            <person name="Li J."/>
            <person name="Zhao F."/>
            <person name="Cao W.C."/>
        </authorList>
    </citation>
    <scope>NUCLEOTIDE SEQUENCE [LARGE SCALE GENOMIC DNA]</scope>
    <source>
        <strain evidence="6">HaeL-2018</strain>
    </source>
</reference>
<dbReference type="OMA" id="NARCLTY"/>
<evidence type="ECO:0000256" key="3">
    <source>
        <dbReference type="ARBA" id="ARBA00022833"/>
    </source>
</evidence>
<accession>A0A9J6G0K6</accession>
<keyword evidence="3" id="KW-0862">Zinc</keyword>
<dbReference type="Pfam" id="PF05485">
    <property type="entry name" value="THAP"/>
    <property type="match status" value="1"/>
</dbReference>